<accession>A0A3G8XKP9</accession>
<feature type="compositionally biased region" description="Basic and acidic residues" evidence="1">
    <location>
        <begin position="508"/>
        <end position="535"/>
    </location>
</feature>
<reference evidence="3" key="1">
    <citation type="submission" date="2018-11" db="EMBL/GenBank/DDBJ databases">
        <title>Proposal to divide the Flavobacteriaceae and reorganize its genera based on Amino Acid Identity values calculated from whole genome sequences.</title>
        <authorList>
            <person name="Nicholson A.C."/>
            <person name="Gulvik C.A."/>
            <person name="Whitney A.M."/>
            <person name="Humrighouse B.W."/>
            <person name="Bell M."/>
            <person name="Holmes B."/>
            <person name="Steigerwalt A.G."/>
            <person name="Villarma A."/>
            <person name="Sheth M."/>
            <person name="Batra D."/>
            <person name="Pryor J."/>
            <person name="Bernardet J.-F."/>
            <person name="Hugo C."/>
            <person name="Kampfer P."/>
            <person name="Newman J.D."/>
            <person name="McQuiston J.R."/>
        </authorList>
    </citation>
    <scope>NUCLEOTIDE SEQUENCE [LARGE SCALE GENOMIC DNA]</scope>
    <source>
        <strain evidence="3">G0081</strain>
    </source>
</reference>
<feature type="region of interest" description="Disordered" evidence="1">
    <location>
        <begin position="380"/>
        <end position="494"/>
    </location>
</feature>
<evidence type="ECO:0000313" key="2">
    <source>
        <dbReference type="EMBL" id="AZI33699.1"/>
    </source>
</evidence>
<feature type="region of interest" description="Disordered" evidence="1">
    <location>
        <begin position="508"/>
        <end position="575"/>
    </location>
</feature>
<dbReference type="AlphaFoldDB" id="A0A3G8XKP9"/>
<feature type="compositionally biased region" description="Basic and acidic residues" evidence="1">
    <location>
        <begin position="409"/>
        <end position="448"/>
    </location>
</feature>
<name>A0A3G8XKP9_9FLAO</name>
<feature type="compositionally biased region" description="Basic and acidic residues" evidence="1">
    <location>
        <begin position="226"/>
        <end position="235"/>
    </location>
</feature>
<keyword evidence="3" id="KW-1185">Reference proteome</keyword>
<dbReference type="EMBL" id="CP034159">
    <property type="protein sequence ID" value="AZI33699.1"/>
    <property type="molecule type" value="Genomic_DNA"/>
</dbReference>
<dbReference type="Proteomes" id="UP000270185">
    <property type="component" value="Chromosome"/>
</dbReference>
<feature type="compositionally biased region" description="Basic and acidic residues" evidence="1">
    <location>
        <begin position="455"/>
        <end position="490"/>
    </location>
</feature>
<proteinExistence type="predicted"/>
<organism evidence="2 3">
    <name type="scientific">Kaistella carnis</name>
    <dbReference type="NCBI Taxonomy" id="1241979"/>
    <lineage>
        <taxon>Bacteria</taxon>
        <taxon>Pseudomonadati</taxon>
        <taxon>Bacteroidota</taxon>
        <taxon>Flavobacteriia</taxon>
        <taxon>Flavobacteriales</taxon>
        <taxon>Weeksellaceae</taxon>
        <taxon>Chryseobacterium group</taxon>
        <taxon>Kaistella</taxon>
    </lineage>
</organism>
<dbReference type="RefSeq" id="WP_125025340.1">
    <property type="nucleotide sequence ID" value="NZ_CP034159.1"/>
</dbReference>
<evidence type="ECO:0008006" key="4">
    <source>
        <dbReference type="Google" id="ProtNLM"/>
    </source>
</evidence>
<dbReference type="KEGG" id="ccas:EIB73_11100"/>
<feature type="region of interest" description="Disordered" evidence="1">
    <location>
        <begin position="195"/>
        <end position="248"/>
    </location>
</feature>
<evidence type="ECO:0000313" key="3">
    <source>
        <dbReference type="Proteomes" id="UP000270185"/>
    </source>
</evidence>
<feature type="compositionally biased region" description="Polar residues" evidence="1">
    <location>
        <begin position="396"/>
        <end position="405"/>
    </location>
</feature>
<feature type="region of interest" description="Disordered" evidence="1">
    <location>
        <begin position="282"/>
        <end position="304"/>
    </location>
</feature>
<protein>
    <recommendedName>
        <fullName evidence="4">Tetratricopeptide repeat protein</fullName>
    </recommendedName>
</protein>
<evidence type="ECO:0000256" key="1">
    <source>
        <dbReference type="SAM" id="MobiDB-lite"/>
    </source>
</evidence>
<dbReference type="OrthoDB" id="594666at2"/>
<gene>
    <name evidence="2" type="ORF">EIB73_11100</name>
</gene>
<feature type="region of interest" description="Disordered" evidence="1">
    <location>
        <begin position="80"/>
        <end position="102"/>
    </location>
</feature>
<sequence length="695" mass="79901">MNGRILELAKKPELFQIKDLEIINTEIKKNPYMQSLRALYLLGTHRLMPENYTNELSVTAAYTTDKKILYQLINSPSKKEVETPIKESEKETPAESVPEKVEETPETKFVKVKSDPVEAPKPVYVNGELNRILFEGEEDFLERETEIIDLESTIESGQIVTQKPAEEIQSVAHVEEIQNLSNDSEAHSSLKEEIIKENPGVEDQTIAERATEINLPEESDEVDSPISDREDDKFSETPNAENFSKEEIIEVNRIEDEKEIAEKPTDISFQEVEEFLPEIKVEAESENPDQVSKFAESPDAENFSKEKIIKEEALSDDQEVIENSAELSFHATADFLPEVKITPVKQKPELQQPPKQSFNKHEEEMNRLIAEVEAKMKASKKTAVKEEDESLKSAEVNFSETQNFDLSESEEKPAEKEAETVTEEELPKNTVEENVEKAIEKEAEKVEAETVTEEELPKKTVEESVEKPIEKEAEKTHIEERKAEEHKTDWKPMSFSANIPDALISKKTEEIPAENKDVEKVNIPADDKKEEEVPTERPAFNVSFFTQNVSPLTKEKKEEKSTDKTDQNIVEESDESNVPTFINTWQNWLKIDRSKETENNKSEISITEIKNKVIENFIEKEPRISKLKEESDFVIRERNDDISHLMTETLANLYIEQKLYAKAIKAFGLLSEKHPSKEKYFKDKIKEIKELRQNK</sequence>
<feature type="compositionally biased region" description="Basic and acidic residues" evidence="1">
    <location>
        <begin position="553"/>
        <end position="566"/>
    </location>
</feature>